<evidence type="ECO:0000256" key="3">
    <source>
        <dbReference type="ARBA" id="ARBA00022833"/>
    </source>
</evidence>
<feature type="compositionally biased region" description="Polar residues" evidence="5">
    <location>
        <begin position="171"/>
        <end position="185"/>
    </location>
</feature>
<dbReference type="SMART" id="SM00614">
    <property type="entry name" value="ZnF_BED"/>
    <property type="match status" value="1"/>
</dbReference>
<dbReference type="GO" id="GO:0003677">
    <property type="term" value="F:DNA binding"/>
    <property type="evidence" value="ECO:0007669"/>
    <property type="project" value="InterPro"/>
</dbReference>
<dbReference type="Pfam" id="PF02892">
    <property type="entry name" value="zf-BED"/>
    <property type="match status" value="1"/>
</dbReference>
<dbReference type="AlphaFoldDB" id="A0AAV6U030"/>
<gene>
    <name evidence="7" type="ORF">JTE90_005731</name>
</gene>
<accession>A0AAV6U030</accession>
<keyword evidence="3" id="KW-0862">Zinc</keyword>
<dbReference type="EMBL" id="JAFNEN010000831">
    <property type="protein sequence ID" value="KAG8176986.1"/>
    <property type="molecule type" value="Genomic_DNA"/>
</dbReference>
<feature type="domain" description="BED-type" evidence="6">
    <location>
        <begin position="3"/>
        <end position="53"/>
    </location>
</feature>
<evidence type="ECO:0000256" key="1">
    <source>
        <dbReference type="ARBA" id="ARBA00022723"/>
    </source>
</evidence>
<feature type="region of interest" description="Disordered" evidence="5">
    <location>
        <begin position="171"/>
        <end position="197"/>
    </location>
</feature>
<evidence type="ECO:0000256" key="5">
    <source>
        <dbReference type="SAM" id="MobiDB-lite"/>
    </source>
</evidence>
<keyword evidence="8" id="KW-1185">Reference proteome</keyword>
<dbReference type="PROSITE" id="PS50808">
    <property type="entry name" value="ZF_BED"/>
    <property type="match status" value="1"/>
</dbReference>
<comment type="caution">
    <text evidence="7">The sequence shown here is derived from an EMBL/GenBank/DDBJ whole genome shotgun (WGS) entry which is preliminary data.</text>
</comment>
<dbReference type="GO" id="GO:0008270">
    <property type="term" value="F:zinc ion binding"/>
    <property type="evidence" value="ECO:0007669"/>
    <property type="project" value="UniProtKB-KW"/>
</dbReference>
<evidence type="ECO:0000313" key="8">
    <source>
        <dbReference type="Proteomes" id="UP000827092"/>
    </source>
</evidence>
<proteinExistence type="predicted"/>
<name>A0AAV6U030_9ARAC</name>
<evidence type="ECO:0000259" key="6">
    <source>
        <dbReference type="PROSITE" id="PS50808"/>
    </source>
</evidence>
<organism evidence="7 8">
    <name type="scientific">Oedothorax gibbosus</name>
    <dbReference type="NCBI Taxonomy" id="931172"/>
    <lineage>
        <taxon>Eukaryota</taxon>
        <taxon>Metazoa</taxon>
        <taxon>Ecdysozoa</taxon>
        <taxon>Arthropoda</taxon>
        <taxon>Chelicerata</taxon>
        <taxon>Arachnida</taxon>
        <taxon>Araneae</taxon>
        <taxon>Araneomorphae</taxon>
        <taxon>Entelegynae</taxon>
        <taxon>Araneoidea</taxon>
        <taxon>Linyphiidae</taxon>
        <taxon>Erigoninae</taxon>
        <taxon>Oedothorax</taxon>
    </lineage>
</organism>
<dbReference type="InterPro" id="IPR036236">
    <property type="entry name" value="Znf_C2H2_sf"/>
</dbReference>
<dbReference type="InterPro" id="IPR003656">
    <property type="entry name" value="Znf_BED"/>
</dbReference>
<evidence type="ECO:0000313" key="7">
    <source>
        <dbReference type="EMBL" id="KAG8176986.1"/>
    </source>
</evidence>
<reference evidence="7 8" key="1">
    <citation type="journal article" date="2022" name="Nat. Ecol. Evol.">
        <title>A masculinizing supergene underlies an exaggerated male reproductive morph in a spider.</title>
        <authorList>
            <person name="Hendrickx F."/>
            <person name="De Corte Z."/>
            <person name="Sonet G."/>
            <person name="Van Belleghem S.M."/>
            <person name="Kostlbacher S."/>
            <person name="Vangestel C."/>
        </authorList>
    </citation>
    <scope>NUCLEOTIDE SEQUENCE [LARGE SCALE GENOMIC DNA]</scope>
    <source>
        <strain evidence="7">W744_W776</strain>
    </source>
</reference>
<sequence length="197" mass="22253">MKKGASLVWKYFVKGDNNEAQCSLCLKKLKTGGGTTNLRQHLKQKHPNYAAEEGASKTDEIEDENASAVEPILIQRSKRKRRIPEDSAVDVTILPRITSIESNGIRPSERFSRAKDFDEFDVFGQMVATQIRKFSRRNQAVAKNTIQNFLFDMEMREMDETPAPVQETVLQSLDPSSPPQITKHANTAEIDGIQQDM</sequence>
<evidence type="ECO:0000256" key="2">
    <source>
        <dbReference type="ARBA" id="ARBA00022771"/>
    </source>
</evidence>
<dbReference type="Proteomes" id="UP000827092">
    <property type="component" value="Unassembled WGS sequence"/>
</dbReference>
<keyword evidence="1" id="KW-0479">Metal-binding</keyword>
<dbReference type="SUPFAM" id="SSF57667">
    <property type="entry name" value="beta-beta-alpha zinc fingers"/>
    <property type="match status" value="1"/>
</dbReference>
<evidence type="ECO:0000256" key="4">
    <source>
        <dbReference type="PROSITE-ProRule" id="PRU00027"/>
    </source>
</evidence>
<keyword evidence="2 4" id="KW-0863">Zinc-finger</keyword>
<protein>
    <recommendedName>
        <fullName evidence="6">BED-type domain-containing protein</fullName>
    </recommendedName>
</protein>